<sequence length="947" mass="103227">MDEDVQNLVLAPFQEVAEKGKTALENATDAGLSKSDDMLKAAQSLAKDGERALKKLEPLCKKLWDEYSTNFVVALKENDEIADFRTELNDLLWDFDSFIEVDDFEADEYSKLRTLSSKAAKRTYEILMRMKLEPPPIVFNSFDSAGISRTTSLAGRSYVSDTPLPPTETPQTIEEEASDTQLAQGPRNGALNTASLMEAKAGPDLGYEVTHSDPVRDQRPSPPRDADSRQKQRPPEPESPVIPHQLYAEQVRVEDIPAEPLVNPWQPTAQPTVTVDASPTRPPPDRRRRVSSTDSGRPYTPPFVVSNAFGEPNGPQSRPRRLDEGVVALEEMAQEADIAERNTAVSRTEPLGNGDQRPTARGTSPLPSQLRALPTPFILSPVLDVQSGLGPIGAAAQPIRRMLSSQRHSQASSTNSGRSSVFDPGSRDSMVSPVTDHRVSVHDDYNLSPVRTDSYPSIPEDRPVMSAGWSPTPRKPLAVRQGPSPQPPQAGVHPLQGAQADNQPFSSEHPGDQPGLILVQNTEDQPGLEVVSSGDGSAPGSGGGPPSVVVREPNCSITVDSSFYQLKGFCDGAKDIICGGVGVKKVRKGGIGAANTLVAKCTNRSCMFELEWKSVEADVNKTEQANYRNSGIGFRLRFISKSHLTANHIDDHKYGCLFCIQLGRTTEESDATVFPNQKALFSHLARHPRPLPPVPGLTVIETAEIPPQFRNNYDLHLPNPPARSLMTGLARELSSMPTAVATDAFRRTQISTLRALPDPSLAALQFFSGQRVVGLEFPARFNGEWALGWADNARGLFPADCVKMEAPPEREVRKTVGSGLRAVARWRRHPKEKDVKEGGWLRFEKGEVITNISFPYAEHWCWYGSNSRGRYGIFPQSHMEPNTLSETPGGGGDGASVISHESKSGASKMLAQFASIRRRDTRPVSSAGSHSSGDTATQMSPRPSVFS</sequence>
<dbReference type="Proteomes" id="UP000182658">
    <property type="component" value="Unassembled WGS sequence"/>
</dbReference>
<dbReference type="EMBL" id="KV875095">
    <property type="protein sequence ID" value="OIW31677.1"/>
    <property type="molecule type" value="Genomic_DNA"/>
</dbReference>
<dbReference type="InterPro" id="IPR036028">
    <property type="entry name" value="SH3-like_dom_sf"/>
</dbReference>
<dbReference type="CDD" id="cd00174">
    <property type="entry name" value="SH3"/>
    <property type="match status" value="1"/>
</dbReference>
<organism evidence="4 5">
    <name type="scientific">Coniochaeta ligniaria NRRL 30616</name>
    <dbReference type="NCBI Taxonomy" id="1408157"/>
    <lineage>
        <taxon>Eukaryota</taxon>
        <taxon>Fungi</taxon>
        <taxon>Dikarya</taxon>
        <taxon>Ascomycota</taxon>
        <taxon>Pezizomycotina</taxon>
        <taxon>Sordariomycetes</taxon>
        <taxon>Sordariomycetidae</taxon>
        <taxon>Coniochaetales</taxon>
        <taxon>Coniochaetaceae</taxon>
        <taxon>Coniochaeta</taxon>
    </lineage>
</organism>
<accession>A0A1J7IWJ5</accession>
<dbReference type="STRING" id="1408157.A0A1J7IWJ5"/>
<evidence type="ECO:0000256" key="1">
    <source>
        <dbReference type="ARBA" id="ARBA00022443"/>
    </source>
</evidence>
<feature type="domain" description="SH3" evidence="3">
    <location>
        <begin position="837"/>
        <end position="881"/>
    </location>
</feature>
<feature type="compositionally biased region" description="Polar residues" evidence="2">
    <location>
        <begin position="403"/>
        <end position="419"/>
    </location>
</feature>
<reference evidence="4 5" key="1">
    <citation type="submission" date="2016-10" db="EMBL/GenBank/DDBJ databases">
        <title>Draft genome sequence of Coniochaeta ligniaria NRRL30616, a lignocellulolytic fungus for bioabatement of inhibitors in plant biomass hydrolysates.</title>
        <authorList>
            <consortium name="DOE Joint Genome Institute"/>
            <person name="Jimenez D.J."/>
            <person name="Hector R.E."/>
            <person name="Riley R."/>
            <person name="Sun H."/>
            <person name="Grigoriev I.V."/>
            <person name="Van Elsas J.D."/>
            <person name="Nichols N.N."/>
        </authorList>
    </citation>
    <scope>NUCLEOTIDE SEQUENCE [LARGE SCALE GENOMIC DNA]</scope>
    <source>
        <strain evidence="4 5">NRRL 30616</strain>
    </source>
</reference>
<dbReference type="OrthoDB" id="5243589at2759"/>
<dbReference type="Gene3D" id="2.30.30.40">
    <property type="entry name" value="SH3 Domains"/>
    <property type="match status" value="1"/>
</dbReference>
<protein>
    <recommendedName>
        <fullName evidence="3">SH3 domain-containing protein</fullName>
    </recommendedName>
</protein>
<feature type="compositionally biased region" description="Basic and acidic residues" evidence="2">
    <location>
        <begin position="435"/>
        <end position="445"/>
    </location>
</feature>
<keyword evidence="5" id="KW-1185">Reference proteome</keyword>
<evidence type="ECO:0000256" key="2">
    <source>
        <dbReference type="SAM" id="MobiDB-lite"/>
    </source>
</evidence>
<feature type="compositionally biased region" description="Polar residues" evidence="2">
    <location>
        <begin position="923"/>
        <end position="947"/>
    </location>
</feature>
<dbReference type="InParanoid" id="A0A1J7IWJ5"/>
<feature type="region of interest" description="Disordered" evidence="2">
    <location>
        <begin position="400"/>
        <end position="549"/>
    </location>
</feature>
<feature type="region of interest" description="Disordered" evidence="2">
    <location>
        <begin position="154"/>
        <end position="188"/>
    </location>
</feature>
<evidence type="ECO:0000313" key="4">
    <source>
        <dbReference type="EMBL" id="OIW31677.1"/>
    </source>
</evidence>
<name>A0A1J7IWJ5_9PEZI</name>
<dbReference type="SUPFAM" id="SSF50044">
    <property type="entry name" value="SH3-domain"/>
    <property type="match status" value="2"/>
</dbReference>
<dbReference type="AlphaFoldDB" id="A0A1J7IWJ5"/>
<feature type="compositionally biased region" description="Polar residues" evidence="2">
    <location>
        <begin position="265"/>
        <end position="277"/>
    </location>
</feature>
<evidence type="ECO:0000313" key="5">
    <source>
        <dbReference type="Proteomes" id="UP000182658"/>
    </source>
</evidence>
<proteinExistence type="predicted"/>
<evidence type="ECO:0000259" key="3">
    <source>
        <dbReference type="Pfam" id="PF07653"/>
    </source>
</evidence>
<keyword evidence="1" id="KW-0728">SH3 domain</keyword>
<feature type="region of interest" description="Disordered" evidence="2">
    <location>
        <begin position="879"/>
        <end position="947"/>
    </location>
</feature>
<feature type="region of interest" description="Disordered" evidence="2">
    <location>
        <begin position="205"/>
        <end position="244"/>
    </location>
</feature>
<feature type="region of interest" description="Disordered" evidence="2">
    <location>
        <begin position="260"/>
        <end position="320"/>
    </location>
</feature>
<gene>
    <name evidence="4" type="ORF">CONLIGDRAFT_235012</name>
</gene>
<feature type="compositionally biased region" description="Basic and acidic residues" evidence="2">
    <location>
        <begin position="210"/>
        <end position="236"/>
    </location>
</feature>
<dbReference type="Pfam" id="PF07653">
    <property type="entry name" value="SH3_2"/>
    <property type="match status" value="1"/>
</dbReference>
<feature type="region of interest" description="Disordered" evidence="2">
    <location>
        <begin position="334"/>
        <end position="369"/>
    </location>
</feature>
<dbReference type="InterPro" id="IPR001452">
    <property type="entry name" value="SH3_domain"/>
</dbReference>